<keyword evidence="5" id="KW-1185">Reference proteome</keyword>
<evidence type="ECO:0000313" key="4">
    <source>
        <dbReference type="EMBL" id="PAV77367.1"/>
    </source>
</evidence>
<evidence type="ECO:0000313" key="5">
    <source>
        <dbReference type="Proteomes" id="UP000218231"/>
    </source>
</evidence>
<dbReference type="OrthoDB" id="5863778at2759"/>
<feature type="compositionally biased region" description="Basic and acidic residues" evidence="2">
    <location>
        <begin position="85"/>
        <end position="97"/>
    </location>
</feature>
<evidence type="ECO:0000256" key="1">
    <source>
        <dbReference type="PROSITE-ProRule" id="PRU01005"/>
    </source>
</evidence>
<feature type="region of interest" description="Disordered" evidence="2">
    <location>
        <begin position="1"/>
        <end position="97"/>
    </location>
</feature>
<name>A0A2A2KU39_9BILA</name>
<comment type="caution">
    <text evidence="4">The sequence shown here is derived from an EMBL/GenBank/DDBJ whole genome shotgun (WGS) entry which is preliminary data.</text>
</comment>
<dbReference type="AlphaFoldDB" id="A0A2A2KU39"/>
<sequence>MRDDHSKKVCCIPEDHEDEVKPEDTTSVGPEDTTSVEPEDTTSVGPEDTTSVGPEDTTPAGPEKTTPKPDNGNGNGNENGSNVFCEDKKNPKTGRSDCPKLVKYCNHPRYYDLMTNRCAKTCNRCGGKDKNGSRRGAVFIKLSVSLFNKGFA</sequence>
<dbReference type="PANTHER" id="PTHR46219">
    <property type="entry name" value="PROTEIN CBG11138"/>
    <property type="match status" value="1"/>
</dbReference>
<dbReference type="PROSITE" id="PS51670">
    <property type="entry name" value="SHKT"/>
    <property type="match status" value="1"/>
</dbReference>
<dbReference type="Proteomes" id="UP000218231">
    <property type="component" value="Unassembled WGS sequence"/>
</dbReference>
<dbReference type="SMART" id="SM00254">
    <property type="entry name" value="ShKT"/>
    <property type="match status" value="1"/>
</dbReference>
<gene>
    <name evidence="4" type="ORF">WR25_26770</name>
</gene>
<feature type="domain" description="ShKT" evidence="3">
    <location>
        <begin position="85"/>
        <end position="125"/>
    </location>
</feature>
<organism evidence="4 5">
    <name type="scientific">Diploscapter pachys</name>
    <dbReference type="NCBI Taxonomy" id="2018661"/>
    <lineage>
        <taxon>Eukaryota</taxon>
        <taxon>Metazoa</taxon>
        <taxon>Ecdysozoa</taxon>
        <taxon>Nematoda</taxon>
        <taxon>Chromadorea</taxon>
        <taxon>Rhabditida</taxon>
        <taxon>Rhabditina</taxon>
        <taxon>Rhabditomorpha</taxon>
        <taxon>Rhabditoidea</taxon>
        <taxon>Rhabditidae</taxon>
        <taxon>Diploscapter</taxon>
    </lineage>
</organism>
<feature type="compositionally biased region" description="Polar residues" evidence="2">
    <location>
        <begin position="25"/>
        <end position="52"/>
    </location>
</feature>
<dbReference type="EMBL" id="LIAE01007725">
    <property type="protein sequence ID" value="PAV77367.1"/>
    <property type="molecule type" value="Genomic_DNA"/>
</dbReference>
<proteinExistence type="predicted"/>
<dbReference type="InterPro" id="IPR003582">
    <property type="entry name" value="ShKT_dom"/>
</dbReference>
<reference evidence="4 5" key="1">
    <citation type="journal article" date="2017" name="Curr. Biol.">
        <title>Genome architecture and evolution of a unichromosomal asexual nematode.</title>
        <authorList>
            <person name="Fradin H."/>
            <person name="Zegar C."/>
            <person name="Gutwein M."/>
            <person name="Lucas J."/>
            <person name="Kovtun M."/>
            <person name="Corcoran D."/>
            <person name="Baugh L.R."/>
            <person name="Kiontke K."/>
            <person name="Gunsalus K."/>
            <person name="Fitch D.H."/>
            <person name="Piano F."/>
        </authorList>
    </citation>
    <scope>NUCLEOTIDE SEQUENCE [LARGE SCALE GENOMIC DNA]</scope>
    <source>
        <strain evidence="4">PF1309</strain>
    </source>
</reference>
<protein>
    <recommendedName>
        <fullName evidence="3">ShKT domain-containing protein</fullName>
    </recommendedName>
</protein>
<comment type="caution">
    <text evidence="1">Lacks conserved residue(s) required for the propagation of feature annotation.</text>
</comment>
<dbReference type="PANTHER" id="PTHR46219:SF5">
    <property type="entry name" value="SHKT DOMAIN-CONTAINING PROTEIN"/>
    <property type="match status" value="1"/>
</dbReference>
<evidence type="ECO:0000259" key="3">
    <source>
        <dbReference type="PROSITE" id="PS51670"/>
    </source>
</evidence>
<evidence type="ECO:0000256" key="2">
    <source>
        <dbReference type="SAM" id="MobiDB-lite"/>
    </source>
</evidence>
<dbReference type="Pfam" id="PF01549">
    <property type="entry name" value="ShK"/>
    <property type="match status" value="1"/>
</dbReference>
<dbReference type="Gene3D" id="1.10.10.1870">
    <property type="entry name" value="ShTK domain-like"/>
    <property type="match status" value="1"/>
</dbReference>
<accession>A0A2A2KU39</accession>